<sequence>MPVAQLSFTPGRNSVISAIELRSSYWLKISVAKKRRISKAPNDFLLSDLGKQFLILSKMEVDVDGSVDAAGKSPCKGSRQVPVSPGSFTTTTTMTTMETNKDLISNMAPSFITEAQHCQQLLQAEKEAAHKKTRYDAAIGFVNVANIIADQDLLDKMSTAKMTKIALTKAETEYKAALQRVSDLGLCPLVNCSRHSSAKVKNVNGKIKRTAQADDFHLPTKKQTAKVKFQAVKPGNVSLNDNNVFDQLTVDETDDGEQEFPPEPKLPPIMVTTKSSCRSCAQGIYSKKGHAGSLFCHHGARSSTHSIAGLCYGEPAESSCYS</sequence>
<name>A0AAV4QL67_CAEEX</name>
<evidence type="ECO:0000313" key="2">
    <source>
        <dbReference type="Proteomes" id="UP001054945"/>
    </source>
</evidence>
<keyword evidence="2" id="KW-1185">Reference proteome</keyword>
<dbReference type="Proteomes" id="UP001054945">
    <property type="component" value="Unassembled WGS sequence"/>
</dbReference>
<evidence type="ECO:0000313" key="1">
    <source>
        <dbReference type="EMBL" id="GIY10170.1"/>
    </source>
</evidence>
<dbReference type="EMBL" id="BPLR01006484">
    <property type="protein sequence ID" value="GIY10170.1"/>
    <property type="molecule type" value="Genomic_DNA"/>
</dbReference>
<organism evidence="1 2">
    <name type="scientific">Caerostris extrusa</name>
    <name type="common">Bark spider</name>
    <name type="synonym">Caerostris bankana</name>
    <dbReference type="NCBI Taxonomy" id="172846"/>
    <lineage>
        <taxon>Eukaryota</taxon>
        <taxon>Metazoa</taxon>
        <taxon>Ecdysozoa</taxon>
        <taxon>Arthropoda</taxon>
        <taxon>Chelicerata</taxon>
        <taxon>Arachnida</taxon>
        <taxon>Araneae</taxon>
        <taxon>Araneomorphae</taxon>
        <taxon>Entelegynae</taxon>
        <taxon>Araneoidea</taxon>
        <taxon>Araneidae</taxon>
        <taxon>Caerostris</taxon>
    </lineage>
</organism>
<protein>
    <submittedName>
        <fullName evidence="1">Uncharacterized protein</fullName>
    </submittedName>
</protein>
<reference evidence="1 2" key="1">
    <citation type="submission" date="2021-06" db="EMBL/GenBank/DDBJ databases">
        <title>Caerostris extrusa draft genome.</title>
        <authorList>
            <person name="Kono N."/>
            <person name="Arakawa K."/>
        </authorList>
    </citation>
    <scope>NUCLEOTIDE SEQUENCE [LARGE SCALE GENOMIC DNA]</scope>
</reference>
<gene>
    <name evidence="1" type="ORF">CEXT_132861</name>
</gene>
<comment type="caution">
    <text evidence="1">The sequence shown here is derived from an EMBL/GenBank/DDBJ whole genome shotgun (WGS) entry which is preliminary data.</text>
</comment>
<proteinExistence type="predicted"/>
<dbReference type="AlphaFoldDB" id="A0AAV4QL67"/>
<accession>A0AAV4QL67</accession>